<keyword evidence="2" id="KW-1185">Reference proteome</keyword>
<dbReference type="KEGG" id="pvp:105289664"/>
<dbReference type="OrthoDB" id="9526609at2759"/>
<dbReference type="GeneID" id="105289664"/>
<organism evidence="2 3">
    <name type="scientific">Pteropus vampyrus</name>
    <name type="common">Large flying fox</name>
    <dbReference type="NCBI Taxonomy" id="132908"/>
    <lineage>
        <taxon>Eukaryota</taxon>
        <taxon>Metazoa</taxon>
        <taxon>Chordata</taxon>
        <taxon>Craniata</taxon>
        <taxon>Vertebrata</taxon>
        <taxon>Euteleostomi</taxon>
        <taxon>Mammalia</taxon>
        <taxon>Eutheria</taxon>
        <taxon>Laurasiatheria</taxon>
        <taxon>Chiroptera</taxon>
        <taxon>Yinpterochiroptera</taxon>
        <taxon>Pteropodoidea</taxon>
        <taxon>Pteropodidae</taxon>
        <taxon>Pteropodinae</taxon>
        <taxon>Pteropus</taxon>
    </lineage>
</organism>
<name>A0A6P3Q5Z3_PTEVA</name>
<proteinExistence type="predicted"/>
<accession>A0A6P3Q5Z3</accession>
<reference evidence="3" key="1">
    <citation type="submission" date="2025-08" db="UniProtKB">
        <authorList>
            <consortium name="RefSeq"/>
        </authorList>
    </citation>
    <scope>IDENTIFICATION</scope>
    <source>
        <tissue evidence="3">Kidney</tissue>
    </source>
</reference>
<evidence type="ECO:0000313" key="3">
    <source>
        <dbReference type="RefSeq" id="XP_011354734.1"/>
    </source>
</evidence>
<gene>
    <name evidence="3" type="primary">LOC105289664</name>
</gene>
<dbReference type="PANTHER" id="PTHR35825:SF2">
    <property type="entry name" value="CASEIN KINASE II SUBUNIT ALPHA'-INTERACTING PROTEIN"/>
    <property type="match status" value="1"/>
</dbReference>
<evidence type="ECO:0000313" key="2">
    <source>
        <dbReference type="Proteomes" id="UP000515202"/>
    </source>
</evidence>
<dbReference type="RefSeq" id="XP_011354734.1">
    <property type="nucleotide sequence ID" value="XM_011356432.1"/>
</dbReference>
<dbReference type="AlphaFoldDB" id="A0A6P3Q5Z3"/>
<dbReference type="InterPro" id="IPR038954">
    <property type="entry name" value="CSNKA2IP"/>
</dbReference>
<evidence type="ECO:0000256" key="1">
    <source>
        <dbReference type="SAM" id="MobiDB-lite"/>
    </source>
</evidence>
<feature type="compositionally biased region" description="Low complexity" evidence="1">
    <location>
        <begin position="158"/>
        <end position="186"/>
    </location>
</feature>
<feature type="region of interest" description="Disordered" evidence="1">
    <location>
        <begin position="149"/>
        <end position="203"/>
    </location>
</feature>
<protein>
    <submittedName>
        <fullName evidence="3">Casein kinase II subunit alpha'-interacting protein-like</fullName>
    </submittedName>
</protein>
<dbReference type="PANTHER" id="PTHR35825">
    <property type="entry name" value="CASEIN KINASE II SUBUNIT ALPHA PRIME-INTERACTING PROTEIN"/>
    <property type="match status" value="1"/>
</dbReference>
<sequence>MRGRPNPYPGPRISSSYVICLACASCIKSQCYHLTGKKDPRAATLFVIPTPEPSAEGQIKMKLVFILSLPETSFSSCLPFSLKENQPDEALEDNVEEIEKISQFFPTSEPDSTQGLNVKEKWLTVAPEKKVVSQQSQAIDWLLYIKKSSNSQPQTRLPSSPSSISFSSCSSSSSSSSSTAPFSPISYKESPTSALSDSDDAPS</sequence>
<dbReference type="Proteomes" id="UP000515202">
    <property type="component" value="Unplaced"/>
</dbReference>